<dbReference type="PANTHER" id="PTHR43155:SF2">
    <property type="entry name" value="CYCLIC DI-GMP PHOSPHODIESTERASE PA4108"/>
    <property type="match status" value="1"/>
</dbReference>
<dbReference type="InterPro" id="IPR003607">
    <property type="entry name" value="HD/PDEase_dom"/>
</dbReference>
<dbReference type="AlphaFoldDB" id="A0A268RA72"/>
<feature type="non-terminal residue" evidence="2">
    <location>
        <position position="91"/>
    </location>
</feature>
<accession>A0A268RA72</accession>
<dbReference type="PROSITE" id="PS51832">
    <property type="entry name" value="HD_GYP"/>
    <property type="match status" value="1"/>
</dbReference>
<dbReference type="SUPFAM" id="SSF109604">
    <property type="entry name" value="HD-domain/PDEase-like"/>
    <property type="match status" value="1"/>
</dbReference>
<evidence type="ECO:0000313" key="3">
    <source>
        <dbReference type="Proteomes" id="UP000216133"/>
    </source>
</evidence>
<reference evidence="2 3" key="1">
    <citation type="submission" date="2017-07" db="EMBL/GenBank/DDBJ databases">
        <title>Isolation and whole genome analysis of endospore-forming bacteria from heroin.</title>
        <authorList>
            <person name="Kalinowski J."/>
            <person name="Ahrens B."/>
            <person name="Al-Dilaimi A."/>
            <person name="Winkler A."/>
            <person name="Wibberg D."/>
            <person name="Schleenbecker U."/>
            <person name="Ruckert C."/>
            <person name="Wolfel R."/>
            <person name="Grass G."/>
        </authorList>
    </citation>
    <scope>NUCLEOTIDE SEQUENCE [LARGE SCALE GENOMIC DNA]</scope>
    <source>
        <strain evidence="2 3">7523-2</strain>
    </source>
</reference>
<dbReference type="Proteomes" id="UP000216133">
    <property type="component" value="Unassembled WGS sequence"/>
</dbReference>
<evidence type="ECO:0000313" key="2">
    <source>
        <dbReference type="EMBL" id="PAF17147.1"/>
    </source>
</evidence>
<proteinExistence type="predicted"/>
<protein>
    <recommendedName>
        <fullName evidence="1">HD-GYP domain-containing protein</fullName>
    </recommendedName>
</protein>
<dbReference type="Gene3D" id="1.10.3210.10">
    <property type="entry name" value="Hypothetical protein af1432"/>
    <property type="match status" value="1"/>
</dbReference>
<dbReference type="CDD" id="cd00077">
    <property type="entry name" value="HDc"/>
    <property type="match status" value="1"/>
</dbReference>
<dbReference type="RefSeq" id="WP_302467501.1">
    <property type="nucleotide sequence ID" value="NZ_NPBS01000436.1"/>
</dbReference>
<dbReference type="PANTHER" id="PTHR43155">
    <property type="entry name" value="CYCLIC DI-GMP PHOSPHODIESTERASE PA4108-RELATED"/>
    <property type="match status" value="1"/>
</dbReference>
<feature type="domain" description="HD-GYP" evidence="1">
    <location>
        <begin position="1"/>
        <end position="91"/>
    </location>
</feature>
<dbReference type="InterPro" id="IPR037522">
    <property type="entry name" value="HD_GYP_dom"/>
</dbReference>
<dbReference type="Pfam" id="PF13487">
    <property type="entry name" value="HD_5"/>
    <property type="match status" value="1"/>
</dbReference>
<name>A0A268RA72_SHOCL</name>
<evidence type="ECO:0000259" key="1">
    <source>
        <dbReference type="PROSITE" id="PS51832"/>
    </source>
</evidence>
<organism evidence="2 3">
    <name type="scientific">Shouchella clausii</name>
    <name type="common">Alkalihalobacillus clausii</name>
    <dbReference type="NCBI Taxonomy" id="79880"/>
    <lineage>
        <taxon>Bacteria</taxon>
        <taxon>Bacillati</taxon>
        <taxon>Bacillota</taxon>
        <taxon>Bacilli</taxon>
        <taxon>Bacillales</taxon>
        <taxon>Bacillaceae</taxon>
        <taxon>Shouchella</taxon>
    </lineage>
</organism>
<sequence length="91" mass="10135">VETIPLLVAHCAFQHHERLNGSGYPRGLQGNEIHDFGKIIAIADVFDAVTSNRIYRQAMLPHEGLEVLYAGAGKLFDKKVIEVFRQAVAVY</sequence>
<feature type="non-terminal residue" evidence="2">
    <location>
        <position position="1"/>
    </location>
</feature>
<dbReference type="EMBL" id="NPBS01000436">
    <property type="protein sequence ID" value="PAF17147.1"/>
    <property type="molecule type" value="Genomic_DNA"/>
</dbReference>
<gene>
    <name evidence="2" type="ORF">CHH61_23915</name>
</gene>
<comment type="caution">
    <text evidence="2">The sequence shown here is derived from an EMBL/GenBank/DDBJ whole genome shotgun (WGS) entry which is preliminary data.</text>
</comment>